<protein>
    <submittedName>
        <fullName evidence="2">Uncharacterized protein</fullName>
    </submittedName>
</protein>
<feature type="region of interest" description="Disordered" evidence="1">
    <location>
        <begin position="1"/>
        <end position="22"/>
    </location>
</feature>
<sequence length="120" mass="13350">MRLHRPHLDPSTQDDDGTPAFSHAQHNGLRILDCKLYTHNIMRRNYTTYDIRRDQDSINPRTHPDVVLSDDSDSAAHPFAYARIIKIFHADVSYVGPGATEVTRVNGVLSTSCSGCGGSR</sequence>
<dbReference type="EMBL" id="KZ857432">
    <property type="protein sequence ID" value="RDX45947.1"/>
    <property type="molecule type" value="Genomic_DNA"/>
</dbReference>
<evidence type="ECO:0000256" key="1">
    <source>
        <dbReference type="SAM" id="MobiDB-lite"/>
    </source>
</evidence>
<proteinExistence type="predicted"/>
<dbReference type="STRING" id="139420.A0A371D089"/>
<accession>A0A371D089</accession>
<name>A0A371D089_9APHY</name>
<keyword evidence="3" id="KW-1185">Reference proteome</keyword>
<gene>
    <name evidence="2" type="ORF">OH76DRAFT_1532159</name>
</gene>
<organism evidence="2 3">
    <name type="scientific">Lentinus brumalis</name>
    <dbReference type="NCBI Taxonomy" id="2498619"/>
    <lineage>
        <taxon>Eukaryota</taxon>
        <taxon>Fungi</taxon>
        <taxon>Dikarya</taxon>
        <taxon>Basidiomycota</taxon>
        <taxon>Agaricomycotina</taxon>
        <taxon>Agaricomycetes</taxon>
        <taxon>Polyporales</taxon>
        <taxon>Polyporaceae</taxon>
        <taxon>Lentinus</taxon>
    </lineage>
</organism>
<dbReference type="Proteomes" id="UP000256964">
    <property type="component" value="Unassembled WGS sequence"/>
</dbReference>
<evidence type="ECO:0000313" key="2">
    <source>
        <dbReference type="EMBL" id="RDX45947.1"/>
    </source>
</evidence>
<dbReference type="OrthoDB" id="3267098at2759"/>
<reference evidence="2 3" key="1">
    <citation type="journal article" date="2018" name="Biotechnol. Biofuels">
        <title>Integrative visual omics of the white-rot fungus Polyporus brumalis exposes the biotechnological potential of its oxidative enzymes for delignifying raw plant biomass.</title>
        <authorList>
            <person name="Miyauchi S."/>
            <person name="Rancon A."/>
            <person name="Drula E."/>
            <person name="Hage H."/>
            <person name="Chaduli D."/>
            <person name="Favel A."/>
            <person name="Grisel S."/>
            <person name="Henrissat B."/>
            <person name="Herpoel-Gimbert I."/>
            <person name="Ruiz-Duenas F.J."/>
            <person name="Chevret D."/>
            <person name="Hainaut M."/>
            <person name="Lin J."/>
            <person name="Wang M."/>
            <person name="Pangilinan J."/>
            <person name="Lipzen A."/>
            <person name="Lesage-Meessen L."/>
            <person name="Navarro D."/>
            <person name="Riley R."/>
            <person name="Grigoriev I.V."/>
            <person name="Zhou S."/>
            <person name="Raouche S."/>
            <person name="Rosso M.N."/>
        </authorList>
    </citation>
    <scope>NUCLEOTIDE SEQUENCE [LARGE SCALE GENOMIC DNA]</scope>
    <source>
        <strain evidence="2 3">BRFM 1820</strain>
    </source>
</reference>
<dbReference type="AlphaFoldDB" id="A0A371D089"/>
<evidence type="ECO:0000313" key="3">
    <source>
        <dbReference type="Proteomes" id="UP000256964"/>
    </source>
</evidence>